<dbReference type="AlphaFoldDB" id="A0A426XBF6"/>
<comment type="caution">
    <text evidence="2">The sequence shown here is derived from an EMBL/GenBank/DDBJ whole genome shotgun (WGS) entry which is preliminary data.</text>
</comment>
<name>A0A426XBF6_ENSVE</name>
<reference evidence="2 3" key="1">
    <citation type="journal article" date="2014" name="Agronomy (Basel)">
        <title>A Draft Genome Sequence for Ensete ventricosum, the Drought-Tolerant Tree Against Hunger.</title>
        <authorList>
            <person name="Harrison J."/>
            <person name="Moore K.A."/>
            <person name="Paszkiewicz K."/>
            <person name="Jones T."/>
            <person name="Grant M."/>
            <person name="Ambacheew D."/>
            <person name="Muzemil S."/>
            <person name="Studholme D.J."/>
        </authorList>
    </citation>
    <scope>NUCLEOTIDE SEQUENCE [LARGE SCALE GENOMIC DNA]</scope>
</reference>
<evidence type="ECO:0000313" key="3">
    <source>
        <dbReference type="Proteomes" id="UP000287651"/>
    </source>
</evidence>
<protein>
    <submittedName>
        <fullName evidence="2">Uncharacterized protein</fullName>
    </submittedName>
</protein>
<gene>
    <name evidence="2" type="ORF">B296_00040350</name>
</gene>
<proteinExistence type="predicted"/>
<accession>A0A426XBF6</accession>
<feature type="region of interest" description="Disordered" evidence="1">
    <location>
        <begin position="1"/>
        <end position="99"/>
    </location>
</feature>
<dbReference type="EMBL" id="AMZH03023125">
    <property type="protein sequence ID" value="RRT36792.1"/>
    <property type="molecule type" value="Genomic_DNA"/>
</dbReference>
<sequence>MDDHDNTSGEAMSARGTKSTSDLESEVEVPEHDATWPMPINATWRPMPPPHAAAVARPPYVLAISRGPTKDHHPRDSPRDTLIEPPVKDPRGNINPQKVLIPTDVDGLAHSDENKSSQHLSSTPESFVTLAWLPKEYGS</sequence>
<organism evidence="2 3">
    <name type="scientific">Ensete ventricosum</name>
    <name type="common">Abyssinian banana</name>
    <name type="synonym">Musa ensete</name>
    <dbReference type="NCBI Taxonomy" id="4639"/>
    <lineage>
        <taxon>Eukaryota</taxon>
        <taxon>Viridiplantae</taxon>
        <taxon>Streptophyta</taxon>
        <taxon>Embryophyta</taxon>
        <taxon>Tracheophyta</taxon>
        <taxon>Spermatophyta</taxon>
        <taxon>Magnoliopsida</taxon>
        <taxon>Liliopsida</taxon>
        <taxon>Zingiberales</taxon>
        <taxon>Musaceae</taxon>
        <taxon>Ensete</taxon>
    </lineage>
</organism>
<feature type="compositionally biased region" description="Basic and acidic residues" evidence="1">
    <location>
        <begin position="68"/>
        <end position="91"/>
    </location>
</feature>
<evidence type="ECO:0000256" key="1">
    <source>
        <dbReference type="SAM" id="MobiDB-lite"/>
    </source>
</evidence>
<evidence type="ECO:0000313" key="2">
    <source>
        <dbReference type="EMBL" id="RRT36792.1"/>
    </source>
</evidence>
<dbReference type="Proteomes" id="UP000287651">
    <property type="component" value="Unassembled WGS sequence"/>
</dbReference>